<dbReference type="InterPro" id="IPR001878">
    <property type="entry name" value="Znf_CCHC"/>
</dbReference>
<name>A0A8T0NA44_PANVG</name>
<dbReference type="Gene3D" id="4.10.60.10">
    <property type="entry name" value="Zinc finger, CCHC-type"/>
    <property type="match status" value="1"/>
</dbReference>
<sequence length="620" mass="65105">MSPTLAPSERSGDDAEAEPPDLSPSAIPRHQNPTTATTTARRSTGPSPAPQATPRLEARRGRGALRSFGASSGRPGERLQEQLLLDFHTTAVPGSIAPSPHTALFWVTPALLHARYNLAFVRNMLNYTITVSPSRLEVTRVGPWVFRVRVANRNVANAIVVRGRLCMGSSVLLTHSSMATAVAAASRTTGACNDAAAAAAVTAVSTTSDLRAAAEKNQLMRRGARDKMEHGAGRAARGEFRLNAPGIAPRHKIVPTPSAADTCTGNGVGGQLPPTAGAAALNAFHQPAVRAPYLKALLTPAKLRQTPPRRPTPIVSSTGCFRCLASDHLVRDCRDPVRCRNCRGCGHRFSSCPMPIARVLTPMPRHHQTVPITASRGTVRAVPFFSRSTTPPPPPTPRNATFDPLTFIASAIVPGPNVPPAPQPALTNVTALLFHVAASLAALRTAAALPPTTTTPPPTLPPAEVPPNISSPLAPVPGNDVNINTSLPPAEHIILPAAAGPEVHSQNPPLPSEDPDLRGRRGRRPRASRVHLKPKRQSSRLAAKATASFVSVADKAIQRTALKNSLVPCSAALKEQVEKKGLLNHSKIPISVADLRRLVRAAGLGCAAASAIGAVPNTAT</sequence>
<organism evidence="3 4">
    <name type="scientific">Panicum virgatum</name>
    <name type="common">Blackwell switchgrass</name>
    <dbReference type="NCBI Taxonomy" id="38727"/>
    <lineage>
        <taxon>Eukaryota</taxon>
        <taxon>Viridiplantae</taxon>
        <taxon>Streptophyta</taxon>
        <taxon>Embryophyta</taxon>
        <taxon>Tracheophyta</taxon>
        <taxon>Spermatophyta</taxon>
        <taxon>Magnoliopsida</taxon>
        <taxon>Liliopsida</taxon>
        <taxon>Poales</taxon>
        <taxon>Poaceae</taxon>
        <taxon>PACMAD clade</taxon>
        <taxon>Panicoideae</taxon>
        <taxon>Panicodae</taxon>
        <taxon>Paniceae</taxon>
        <taxon>Panicinae</taxon>
        <taxon>Panicum</taxon>
        <taxon>Panicum sect. Hiantes</taxon>
    </lineage>
</organism>
<dbReference type="PANTHER" id="PTHR34303">
    <property type="entry name" value="OS01G0890400 PROTEIN-RELATED"/>
    <property type="match status" value="1"/>
</dbReference>
<feature type="region of interest" description="Disordered" evidence="1">
    <location>
        <begin position="1"/>
        <end position="61"/>
    </location>
</feature>
<dbReference type="GO" id="GO:0003676">
    <property type="term" value="F:nucleic acid binding"/>
    <property type="evidence" value="ECO:0007669"/>
    <property type="project" value="InterPro"/>
</dbReference>
<accession>A0A8T0NA44</accession>
<reference evidence="3" key="1">
    <citation type="submission" date="2020-05" db="EMBL/GenBank/DDBJ databases">
        <title>WGS assembly of Panicum virgatum.</title>
        <authorList>
            <person name="Lovell J.T."/>
            <person name="Jenkins J."/>
            <person name="Shu S."/>
            <person name="Juenger T.E."/>
            <person name="Schmutz J."/>
        </authorList>
    </citation>
    <scope>NUCLEOTIDE SEQUENCE</scope>
    <source>
        <strain evidence="3">AP13</strain>
    </source>
</reference>
<protein>
    <recommendedName>
        <fullName evidence="2">CCHC-type domain-containing protein</fullName>
    </recommendedName>
</protein>
<dbReference type="InterPro" id="IPR036875">
    <property type="entry name" value="Znf_CCHC_sf"/>
</dbReference>
<dbReference type="PANTHER" id="PTHR34303:SF3">
    <property type="entry name" value="CCHC-TYPE DOMAIN-CONTAINING PROTEIN"/>
    <property type="match status" value="1"/>
</dbReference>
<evidence type="ECO:0000256" key="1">
    <source>
        <dbReference type="SAM" id="MobiDB-lite"/>
    </source>
</evidence>
<dbReference type="SUPFAM" id="SSF57756">
    <property type="entry name" value="Retrovirus zinc finger-like domains"/>
    <property type="match status" value="1"/>
</dbReference>
<comment type="caution">
    <text evidence="3">The sequence shown here is derived from an EMBL/GenBank/DDBJ whole genome shotgun (WGS) entry which is preliminary data.</text>
</comment>
<feature type="domain" description="CCHC-type" evidence="2">
    <location>
        <begin position="319"/>
        <end position="335"/>
    </location>
</feature>
<feature type="compositionally biased region" description="Basic residues" evidence="1">
    <location>
        <begin position="520"/>
        <end position="538"/>
    </location>
</feature>
<feature type="domain" description="CCHC-type" evidence="2">
    <location>
        <begin position="338"/>
        <end position="354"/>
    </location>
</feature>
<feature type="compositionally biased region" description="Low complexity" evidence="1">
    <location>
        <begin position="34"/>
        <end position="44"/>
    </location>
</feature>
<gene>
    <name evidence="3" type="ORF">PVAP13_9NG775577</name>
</gene>
<proteinExistence type="predicted"/>
<evidence type="ECO:0000313" key="3">
    <source>
        <dbReference type="EMBL" id="KAG2543894.1"/>
    </source>
</evidence>
<feature type="region of interest" description="Disordered" evidence="1">
    <location>
        <begin position="501"/>
        <end position="540"/>
    </location>
</feature>
<evidence type="ECO:0000313" key="4">
    <source>
        <dbReference type="Proteomes" id="UP000823388"/>
    </source>
</evidence>
<keyword evidence="4" id="KW-1185">Reference proteome</keyword>
<dbReference type="EMBL" id="CM029054">
    <property type="protein sequence ID" value="KAG2543894.1"/>
    <property type="molecule type" value="Genomic_DNA"/>
</dbReference>
<dbReference type="GO" id="GO:0008270">
    <property type="term" value="F:zinc ion binding"/>
    <property type="evidence" value="ECO:0007669"/>
    <property type="project" value="InterPro"/>
</dbReference>
<evidence type="ECO:0000259" key="2">
    <source>
        <dbReference type="SMART" id="SM00343"/>
    </source>
</evidence>
<dbReference type="SMART" id="SM00343">
    <property type="entry name" value="ZnF_C2HC"/>
    <property type="match status" value="2"/>
</dbReference>
<dbReference type="Proteomes" id="UP000823388">
    <property type="component" value="Chromosome 9N"/>
</dbReference>
<dbReference type="AlphaFoldDB" id="A0A8T0NA44"/>